<dbReference type="AlphaFoldDB" id="A0A376BVR2"/>
<evidence type="ECO:0000259" key="1">
    <source>
        <dbReference type="PROSITE" id="PS50112"/>
    </source>
</evidence>
<protein>
    <submittedName>
        <fullName evidence="2">Aerotaxis receptor</fullName>
    </submittedName>
</protein>
<dbReference type="EMBL" id="UFSO01000003">
    <property type="protein sequence ID" value="SSY80898.1"/>
    <property type="molecule type" value="Genomic_DNA"/>
</dbReference>
<dbReference type="InterPro" id="IPR035965">
    <property type="entry name" value="PAS-like_dom_sf"/>
</dbReference>
<dbReference type="STRING" id="1120980.GCA_000745955_00211"/>
<dbReference type="Proteomes" id="UP000254209">
    <property type="component" value="Unassembled WGS sequence"/>
</dbReference>
<organism evidence="2 3">
    <name type="scientific">Alysiella crassa</name>
    <dbReference type="NCBI Taxonomy" id="153491"/>
    <lineage>
        <taxon>Bacteria</taxon>
        <taxon>Pseudomonadati</taxon>
        <taxon>Pseudomonadota</taxon>
        <taxon>Betaproteobacteria</taxon>
        <taxon>Neisseriales</taxon>
        <taxon>Neisseriaceae</taxon>
        <taxon>Alysiella</taxon>
    </lineage>
</organism>
<dbReference type="InterPro" id="IPR013655">
    <property type="entry name" value="PAS_fold_3"/>
</dbReference>
<evidence type="ECO:0000313" key="3">
    <source>
        <dbReference type="Proteomes" id="UP000254209"/>
    </source>
</evidence>
<dbReference type="Pfam" id="PF08447">
    <property type="entry name" value="PAS_3"/>
    <property type="match status" value="1"/>
</dbReference>
<dbReference type="PROSITE" id="PS50112">
    <property type="entry name" value="PAS"/>
    <property type="match status" value="1"/>
</dbReference>
<accession>A0A376BVR2</accession>
<dbReference type="Gene3D" id="3.30.450.20">
    <property type="entry name" value="PAS domain"/>
    <property type="match status" value="1"/>
</dbReference>
<dbReference type="RefSeq" id="WP_244773022.1">
    <property type="nucleotide sequence ID" value="NZ_CP091519.2"/>
</dbReference>
<proteinExistence type="predicted"/>
<dbReference type="SUPFAM" id="SSF55785">
    <property type="entry name" value="PYP-like sensor domain (PAS domain)"/>
    <property type="match status" value="1"/>
</dbReference>
<evidence type="ECO:0000313" key="2">
    <source>
        <dbReference type="EMBL" id="SSY80898.1"/>
    </source>
</evidence>
<name>A0A376BVR2_9NEIS</name>
<dbReference type="InterPro" id="IPR000014">
    <property type="entry name" value="PAS"/>
</dbReference>
<feature type="domain" description="PAS" evidence="1">
    <location>
        <begin position="81"/>
        <end position="132"/>
    </location>
</feature>
<dbReference type="CDD" id="cd00130">
    <property type="entry name" value="PAS"/>
    <property type="match status" value="1"/>
</dbReference>
<reference evidence="2 3" key="1">
    <citation type="submission" date="2018-06" db="EMBL/GenBank/DDBJ databases">
        <authorList>
            <consortium name="Pathogen Informatics"/>
            <person name="Doyle S."/>
        </authorList>
    </citation>
    <scope>NUCLEOTIDE SEQUENCE [LARGE SCALE GENOMIC DNA]</scope>
    <source>
        <strain evidence="2 3">NCTC10283</strain>
    </source>
</reference>
<dbReference type="NCBIfam" id="TIGR00229">
    <property type="entry name" value="sensory_box"/>
    <property type="match status" value="1"/>
</dbReference>
<keyword evidence="2" id="KW-0675">Receptor</keyword>
<gene>
    <name evidence="2" type="primary">aer_1</name>
    <name evidence="2" type="ORF">NCTC10283_02462</name>
</gene>
<keyword evidence="3" id="KW-1185">Reference proteome</keyword>
<sequence>MSLFDFFKTKSKSDTKDKKPPANALSAVIKDSNGNLIMPTPTINHYREFRIKGYDGHERTIYATEEEVMFPDGCLITSKTNLKGEITHANESFITMSGWQRHEIIGLQHNVLRHPDMPSAVFKEMWETIQAGRKWHGYVKNLRKDSSFYWVYATVIPNIRHDILMGFTSVRRKPSRDKIAQAEADYQKMLETELNNDQARMIRVK</sequence>